<dbReference type="FunCoup" id="A0A0D1Z3R1">
    <property type="interactions" value="401"/>
</dbReference>
<comment type="catalytic activity">
    <reaction evidence="11">
        <text>a 4-hydroxy-3-(all-trans-polyprenyl)benzoate + 2 reduced [2Fe-2S]-[ferredoxin] + O2 + 2 H(+) = a 3,4-dihydroxy-5-(all-trans-polyprenyl)benzoate + 2 oxidized [2Fe-2S]-[ferredoxin] + H2O</text>
        <dbReference type="Rhea" id="RHEA:81195"/>
        <dbReference type="Rhea" id="RHEA-COMP:9514"/>
        <dbReference type="Rhea" id="RHEA-COMP:10000"/>
        <dbReference type="Rhea" id="RHEA-COMP:10001"/>
        <dbReference type="Rhea" id="RHEA-COMP:10930"/>
        <dbReference type="ChEBI" id="CHEBI:15377"/>
        <dbReference type="ChEBI" id="CHEBI:15378"/>
        <dbReference type="ChEBI" id="CHEBI:15379"/>
        <dbReference type="ChEBI" id="CHEBI:33737"/>
        <dbReference type="ChEBI" id="CHEBI:33738"/>
        <dbReference type="ChEBI" id="CHEBI:64694"/>
        <dbReference type="ChEBI" id="CHEBI:78396"/>
        <dbReference type="EC" id="1.14.15.45"/>
    </reaction>
</comment>
<dbReference type="GO" id="GO:0120538">
    <property type="term" value="F:2-methoxy-6-polyprenolphenol 4-hydroxylase activity"/>
    <property type="evidence" value="ECO:0007669"/>
    <property type="project" value="UniProtKB-EC"/>
</dbReference>
<dbReference type="SUPFAM" id="SSF51905">
    <property type="entry name" value="FAD/NAD(P)-binding domain"/>
    <property type="match status" value="1"/>
</dbReference>
<evidence type="ECO:0000313" key="13">
    <source>
        <dbReference type="EMBL" id="KIW07607.1"/>
    </source>
</evidence>
<comment type="pathway">
    <text evidence="11">Cofactor biosynthesis; ubiquinone biosynthesis.</text>
</comment>
<accession>A0A0D1Z3R1</accession>
<dbReference type="OrthoDB" id="683240at2759"/>
<comment type="catalytic activity">
    <reaction evidence="11">
        <text>a 2-methoxy-6-(all-trans-polyprenyl)phenol + 2 reduced [2Fe-2S]-[ferredoxin] + O2 + 2 H(+) = a 2-methoxy-6-(all-trans-polyprenyl)benzene-1,4-diol + 2 oxidized [2Fe-2S]-[ferredoxin] + H2O</text>
        <dbReference type="Rhea" id="RHEA:81183"/>
        <dbReference type="Rhea" id="RHEA-COMP:9551"/>
        <dbReference type="Rhea" id="RHEA-COMP:10000"/>
        <dbReference type="Rhea" id="RHEA-COMP:10001"/>
        <dbReference type="Rhea" id="RHEA-COMP:10858"/>
        <dbReference type="ChEBI" id="CHEBI:15377"/>
        <dbReference type="ChEBI" id="CHEBI:15378"/>
        <dbReference type="ChEBI" id="CHEBI:15379"/>
        <dbReference type="ChEBI" id="CHEBI:33737"/>
        <dbReference type="ChEBI" id="CHEBI:33738"/>
        <dbReference type="ChEBI" id="CHEBI:62731"/>
        <dbReference type="ChEBI" id="CHEBI:84166"/>
        <dbReference type="EC" id="1.14.15.46"/>
    </reaction>
</comment>
<reference evidence="13 14" key="1">
    <citation type="submission" date="2015-01" db="EMBL/GenBank/DDBJ databases">
        <title>The Genome Sequence of Ochroconis gallopava CBS43764.</title>
        <authorList>
            <consortium name="The Broad Institute Genomics Platform"/>
            <person name="Cuomo C."/>
            <person name="de Hoog S."/>
            <person name="Gorbushina A."/>
            <person name="Stielow B."/>
            <person name="Teixiera M."/>
            <person name="Abouelleil A."/>
            <person name="Chapman S.B."/>
            <person name="Priest M."/>
            <person name="Young S.K."/>
            <person name="Wortman J."/>
            <person name="Nusbaum C."/>
            <person name="Birren B."/>
        </authorList>
    </citation>
    <scope>NUCLEOTIDE SEQUENCE [LARGE SCALE GENOMIC DNA]</scope>
    <source>
        <strain evidence="13 14">CBS 43764</strain>
    </source>
</reference>
<dbReference type="InterPro" id="IPR036188">
    <property type="entry name" value="FAD/NAD-bd_sf"/>
</dbReference>
<dbReference type="PROSITE" id="PS01304">
    <property type="entry name" value="UBIH"/>
    <property type="match status" value="1"/>
</dbReference>
<evidence type="ECO:0000256" key="8">
    <source>
        <dbReference type="ARBA" id="ARBA00023033"/>
    </source>
</evidence>
<dbReference type="InterPro" id="IPR000689">
    <property type="entry name" value="UbQ_mOase_COQ6"/>
</dbReference>
<keyword evidence="6 11" id="KW-0274">FAD</keyword>
<evidence type="ECO:0000256" key="7">
    <source>
        <dbReference type="ARBA" id="ARBA00023002"/>
    </source>
</evidence>
<dbReference type="HOGENOM" id="CLU_009665_8_0_1"/>
<keyword evidence="7 11" id="KW-0560">Oxidoreductase</keyword>
<dbReference type="RefSeq" id="XP_016217476.1">
    <property type="nucleotide sequence ID" value="XM_016354464.1"/>
</dbReference>
<dbReference type="Gene3D" id="3.50.50.60">
    <property type="entry name" value="FAD/NAD(P)-binding domain"/>
    <property type="match status" value="2"/>
</dbReference>
<dbReference type="PANTHER" id="PTHR43876:SF7">
    <property type="entry name" value="UBIQUINONE BIOSYNTHESIS MONOOXYGENASE COQ6, MITOCHONDRIAL"/>
    <property type="match status" value="1"/>
</dbReference>
<dbReference type="NCBIfam" id="TIGR01988">
    <property type="entry name" value="Ubi-OHases"/>
    <property type="match status" value="1"/>
</dbReference>
<keyword evidence="4 11" id="KW-0831">Ubiquinone biosynthesis</keyword>
<dbReference type="Pfam" id="PF01494">
    <property type="entry name" value="FAD_binding_3"/>
    <property type="match status" value="1"/>
</dbReference>
<protein>
    <recommendedName>
        <fullName evidence="11">Ubiquinone biosynthesis monooxygenase COQ6, mitochondrial</fullName>
        <ecNumber evidence="11">1.14.15.45</ecNumber>
    </recommendedName>
    <alternativeName>
        <fullName evidence="11">2-methoxy-6-polyprenolphenol 4-hydroxylase</fullName>
        <ecNumber evidence="11">1.14.15.46</ecNumber>
    </alternativeName>
</protein>
<dbReference type="EC" id="1.14.15.46" evidence="11"/>
<dbReference type="InParanoid" id="A0A0D1Z3R1"/>
<comment type="function">
    <text evidence="11">FAD-dependent monooxygenase required for two non-consecutive steps during ubiquinone biosynthesis. Required for the C5-ring hydroxylation during ubiquinone biosynthesis by catalyzing the hydroxylation of 4-hydroxy-3-(all-trans-polyprenyl)benzoic acid to 3,4-dihydroxy-5-(all-trans-polyprenyl)benzoic acid. Also acts downstream of coq4, for the C1-hydroxylation during ubiquinone biosynthesis by catalyzing the hydroxylation of 2-methoxy-6-(all-trans-polyprenyl)phenol to 2-methoxy-6-(all-trans-polyprenyl)benzene-1,4-diol. The electrons required for the hydroxylation reaction are funneled indirectly to coq6 from NADPH via a ferredoxin/ferredoxin reductase system.</text>
</comment>
<gene>
    <name evidence="11" type="primary">COQ6</name>
    <name evidence="13" type="ORF">PV09_01557</name>
</gene>
<dbReference type="PRINTS" id="PR00420">
    <property type="entry name" value="RNGMNOXGNASE"/>
</dbReference>
<dbReference type="EC" id="1.14.15.45" evidence="11"/>
<dbReference type="VEuPathDB" id="FungiDB:PV09_01557"/>
<evidence type="ECO:0000256" key="2">
    <source>
        <dbReference type="ARBA" id="ARBA00005349"/>
    </source>
</evidence>
<dbReference type="InterPro" id="IPR002938">
    <property type="entry name" value="FAD-bd"/>
</dbReference>
<dbReference type="GeneID" id="27309530"/>
<evidence type="ECO:0000313" key="14">
    <source>
        <dbReference type="Proteomes" id="UP000053259"/>
    </source>
</evidence>
<dbReference type="Proteomes" id="UP000053259">
    <property type="component" value="Unassembled WGS sequence"/>
</dbReference>
<name>A0A0D1Z3R1_9PEZI</name>
<dbReference type="GO" id="GO:0031314">
    <property type="term" value="C:extrinsic component of mitochondrial inner membrane"/>
    <property type="evidence" value="ECO:0007669"/>
    <property type="project" value="UniProtKB-UniRule"/>
</dbReference>
<dbReference type="GO" id="GO:0071949">
    <property type="term" value="F:FAD binding"/>
    <property type="evidence" value="ECO:0007669"/>
    <property type="project" value="InterPro"/>
</dbReference>
<dbReference type="AlphaFoldDB" id="A0A0D1Z3R1"/>
<dbReference type="FunFam" id="3.50.50.60:FF:000245">
    <property type="entry name" value="Ubiquinone biosynthesis monooxygenase COQ6, mitochondrial"/>
    <property type="match status" value="1"/>
</dbReference>
<keyword evidence="13" id="KW-0830">Ubiquinone</keyword>
<evidence type="ECO:0000256" key="4">
    <source>
        <dbReference type="ARBA" id="ARBA00022688"/>
    </source>
</evidence>
<dbReference type="STRING" id="253628.A0A0D1Z3R1"/>
<keyword evidence="3 11" id="KW-0285">Flavoprotein</keyword>
<feature type="domain" description="FAD-binding" evidence="12">
    <location>
        <begin position="46"/>
        <end position="449"/>
    </location>
</feature>
<dbReference type="EMBL" id="KN847532">
    <property type="protein sequence ID" value="KIW07607.1"/>
    <property type="molecule type" value="Genomic_DNA"/>
</dbReference>
<dbReference type="GO" id="GO:0106364">
    <property type="term" value="F:4-hydroxy-3-all-trans-polyprenylbenzoate oxygenase activity"/>
    <property type="evidence" value="ECO:0007669"/>
    <property type="project" value="UniProtKB-EC"/>
</dbReference>
<dbReference type="InterPro" id="IPR010971">
    <property type="entry name" value="UbiH/COQ6"/>
</dbReference>
<dbReference type="UniPathway" id="UPA00232"/>
<dbReference type="FunFam" id="3.50.50.60:FF:000021">
    <property type="entry name" value="Ubiquinone biosynthesis monooxygenase COQ6"/>
    <property type="match status" value="1"/>
</dbReference>
<comment type="subcellular location">
    <subcellularLocation>
        <location evidence="11">Mitochondrion inner membrane</location>
        <topology evidence="11">Peripheral membrane protein</topology>
        <orientation evidence="11">Matrix side</orientation>
    </subcellularLocation>
</comment>
<comment type="subunit">
    <text evidence="11">Component of a multi-subunit COQ enzyme complex, composed of at least COQ3, COQ4, COQ5, COQ6, COQ7 and COQ9.</text>
</comment>
<dbReference type="InterPro" id="IPR018168">
    <property type="entry name" value="Ubi_Hdrlase_CS"/>
</dbReference>
<evidence type="ECO:0000256" key="1">
    <source>
        <dbReference type="ARBA" id="ARBA00001974"/>
    </source>
</evidence>
<dbReference type="GO" id="GO:0016712">
    <property type="term" value="F:oxidoreductase activity, acting on paired donors, with incorporation or reduction of molecular oxygen, reduced flavin or flavoprotein as one donor, and incorporation of one atom of oxygen"/>
    <property type="evidence" value="ECO:0007669"/>
    <property type="project" value="UniProtKB-UniRule"/>
</dbReference>
<keyword evidence="5 11" id="KW-0999">Mitochondrion inner membrane</keyword>
<keyword evidence="14" id="KW-1185">Reference proteome</keyword>
<organism evidence="13 14">
    <name type="scientific">Verruconis gallopava</name>
    <dbReference type="NCBI Taxonomy" id="253628"/>
    <lineage>
        <taxon>Eukaryota</taxon>
        <taxon>Fungi</taxon>
        <taxon>Dikarya</taxon>
        <taxon>Ascomycota</taxon>
        <taxon>Pezizomycotina</taxon>
        <taxon>Dothideomycetes</taxon>
        <taxon>Pleosporomycetidae</taxon>
        <taxon>Venturiales</taxon>
        <taxon>Sympoventuriaceae</taxon>
        <taxon>Verruconis</taxon>
    </lineage>
</organism>
<evidence type="ECO:0000256" key="6">
    <source>
        <dbReference type="ARBA" id="ARBA00022827"/>
    </source>
</evidence>
<evidence type="ECO:0000256" key="3">
    <source>
        <dbReference type="ARBA" id="ARBA00022630"/>
    </source>
</evidence>
<comment type="cofactor">
    <cofactor evidence="1 11">
        <name>FAD</name>
        <dbReference type="ChEBI" id="CHEBI:57692"/>
    </cofactor>
</comment>
<evidence type="ECO:0000256" key="9">
    <source>
        <dbReference type="ARBA" id="ARBA00023128"/>
    </source>
</evidence>
<evidence type="ECO:0000256" key="11">
    <source>
        <dbReference type="HAMAP-Rule" id="MF_03193"/>
    </source>
</evidence>
<keyword evidence="9 11" id="KW-0496">Mitochondrion</keyword>
<dbReference type="HAMAP" id="MF_03193">
    <property type="entry name" value="COQ6_monooxygenase"/>
    <property type="match status" value="1"/>
</dbReference>
<keyword evidence="10 11" id="KW-0472">Membrane</keyword>
<proteinExistence type="inferred from homology"/>
<dbReference type="PANTHER" id="PTHR43876">
    <property type="entry name" value="UBIQUINONE BIOSYNTHESIS MONOOXYGENASE COQ6, MITOCHONDRIAL"/>
    <property type="match status" value="1"/>
</dbReference>
<evidence type="ECO:0000256" key="10">
    <source>
        <dbReference type="ARBA" id="ARBA00023136"/>
    </source>
</evidence>
<comment type="similarity">
    <text evidence="2 11">Belongs to the UbiH/COQ6 family.</text>
</comment>
<sequence length="496" mass="53757">MFSSRPPSSWLVRLPHHLRPLCYGQLAQARSFSRSARNLASEPELYDVVCVGGGPAGLSLAAGLKASPIASNLKVALVESLDLSKTKLDNSSPTRYSNRCSSLTPASVRFLQEAGVWEHVDQARVQPYQAMQVWDGITGSRISFDWAQAAGGARPVGSRTIAYMIENLNLTTALQKRLAELGGVDVISPVKVDSIEFGKDTPALDLRSWPILTLSNGDRLGARLLVGADGANSPVRNFAGIESRGWDYGRMGVVATIQLEGEGWGGSEHKIAYQRFLPTGPVAMLPLPGNMATLVWSTLPDRAMKLKQLKPDDFCAMVNAAFRLSMVDIDYMHTISEGQRDEFDWRMQHTATNEQDLPMRVVGVQEGTVAPFPLKLRHADSYVMERIALVGDAAHTIHPLAGQGLNQGQADVASLVKVIEDAVESGADIGSQISLERYNSERYAANNAMLGVCDKLHKLYSFKSGPIVPLRSLGLQAVDKLSFLKGFLMSRAAGGA</sequence>
<evidence type="ECO:0000256" key="5">
    <source>
        <dbReference type="ARBA" id="ARBA00022792"/>
    </source>
</evidence>
<keyword evidence="8 11" id="KW-0503">Monooxygenase</keyword>
<dbReference type="InterPro" id="IPR051205">
    <property type="entry name" value="UbiH/COQ6_monooxygenase"/>
</dbReference>
<evidence type="ECO:0000259" key="12">
    <source>
        <dbReference type="Pfam" id="PF01494"/>
    </source>
</evidence>